<reference evidence="3 4" key="2">
    <citation type="submission" date="2018-07" db="EMBL/GenBank/DDBJ databases">
        <title>Diversity of Mesorhizobium strains in Brazil.</title>
        <authorList>
            <person name="Helene L.C.F."/>
            <person name="Dall'Agnol R."/>
            <person name="Delamuta J.R.M."/>
            <person name="Hungria M."/>
        </authorList>
    </citation>
    <scope>NUCLEOTIDE SEQUENCE [LARGE SCALE GENOMIC DNA]</scope>
    <source>
        <strain evidence="3 4">AC99b</strain>
    </source>
</reference>
<dbReference type="Proteomes" id="UP000251558">
    <property type="component" value="Unassembled WGS sequence"/>
</dbReference>
<proteinExistence type="predicted"/>
<organism evidence="3 4">
    <name type="scientific">Mesorhizobium hawassense</name>
    <dbReference type="NCBI Taxonomy" id="1209954"/>
    <lineage>
        <taxon>Bacteria</taxon>
        <taxon>Pseudomonadati</taxon>
        <taxon>Pseudomonadota</taxon>
        <taxon>Alphaproteobacteria</taxon>
        <taxon>Hyphomicrobiales</taxon>
        <taxon>Phyllobacteriaceae</taxon>
        <taxon>Mesorhizobium</taxon>
    </lineage>
</organism>
<reference evidence="4" key="1">
    <citation type="submission" date="2018-06" db="EMBL/GenBank/DDBJ databases">
        <authorList>
            <person name="Helene L.C."/>
            <person name="Dall'Agnol R."/>
            <person name="Delamuta J.R."/>
            <person name="Hungria M."/>
        </authorList>
    </citation>
    <scope>NUCLEOTIDE SEQUENCE [LARGE SCALE GENOMIC DNA]</scope>
    <source>
        <strain evidence="4">AC99b</strain>
    </source>
</reference>
<keyword evidence="4" id="KW-1185">Reference proteome</keyword>
<keyword evidence="2" id="KW-1133">Transmembrane helix</keyword>
<sequence>MTSSHSTTNTEGRRTRPLLSDVALAAAMLLIILFRPQGITGGHELELPRDKKPISGLEASTKNTGISHV</sequence>
<evidence type="ECO:0000313" key="4">
    <source>
        <dbReference type="Proteomes" id="UP000251558"/>
    </source>
</evidence>
<gene>
    <name evidence="3" type="ORF">DPM33_00145</name>
</gene>
<keyword evidence="2" id="KW-0472">Membrane</keyword>
<dbReference type="EMBL" id="QMBP01000001">
    <property type="protein sequence ID" value="RAZ92376.1"/>
    <property type="molecule type" value="Genomic_DNA"/>
</dbReference>
<accession>A0A330HUM6</accession>
<dbReference type="AlphaFoldDB" id="A0A330HUM6"/>
<feature type="region of interest" description="Disordered" evidence="1">
    <location>
        <begin position="41"/>
        <end position="69"/>
    </location>
</feature>
<evidence type="ECO:0000256" key="1">
    <source>
        <dbReference type="SAM" id="MobiDB-lite"/>
    </source>
</evidence>
<feature type="transmembrane region" description="Helical" evidence="2">
    <location>
        <begin position="18"/>
        <end position="34"/>
    </location>
</feature>
<comment type="caution">
    <text evidence="3">The sequence shown here is derived from an EMBL/GenBank/DDBJ whole genome shotgun (WGS) entry which is preliminary data.</text>
</comment>
<protein>
    <submittedName>
        <fullName evidence="3">Uncharacterized protein</fullName>
    </submittedName>
</protein>
<name>A0A330HUM6_9HYPH</name>
<feature type="compositionally biased region" description="Polar residues" evidence="1">
    <location>
        <begin position="58"/>
        <end position="69"/>
    </location>
</feature>
<evidence type="ECO:0000313" key="3">
    <source>
        <dbReference type="EMBL" id="RAZ92376.1"/>
    </source>
</evidence>
<feature type="compositionally biased region" description="Basic and acidic residues" evidence="1">
    <location>
        <begin position="43"/>
        <end position="53"/>
    </location>
</feature>
<evidence type="ECO:0000256" key="2">
    <source>
        <dbReference type="SAM" id="Phobius"/>
    </source>
</evidence>
<keyword evidence="2" id="KW-0812">Transmembrane</keyword>